<dbReference type="SUPFAM" id="SSF52172">
    <property type="entry name" value="CheY-like"/>
    <property type="match status" value="1"/>
</dbReference>
<protein>
    <submittedName>
        <fullName evidence="6">GAF and ANTAR domain-containing protein</fullName>
    </submittedName>
</protein>
<evidence type="ECO:0000256" key="4">
    <source>
        <dbReference type="ARBA" id="ARBA00023163"/>
    </source>
</evidence>
<dbReference type="SMART" id="SM01012">
    <property type="entry name" value="ANTAR"/>
    <property type="match status" value="1"/>
</dbReference>
<dbReference type="InterPro" id="IPR029016">
    <property type="entry name" value="GAF-like_dom_sf"/>
</dbReference>
<dbReference type="PIRSF" id="PIRSF036625">
    <property type="entry name" value="GAF_ANTAR"/>
    <property type="match status" value="1"/>
</dbReference>
<keyword evidence="2" id="KW-0418">Kinase</keyword>
<accession>A0ABV3XB61</accession>
<dbReference type="InterPro" id="IPR011006">
    <property type="entry name" value="CheY-like_superfamily"/>
</dbReference>
<evidence type="ECO:0000256" key="2">
    <source>
        <dbReference type="ARBA" id="ARBA00022777"/>
    </source>
</evidence>
<dbReference type="PROSITE" id="PS50921">
    <property type="entry name" value="ANTAR"/>
    <property type="match status" value="1"/>
</dbReference>
<dbReference type="Gene3D" id="1.10.10.10">
    <property type="entry name" value="Winged helix-like DNA-binding domain superfamily/Winged helix DNA-binding domain"/>
    <property type="match status" value="1"/>
</dbReference>
<name>A0ABV3XB61_9ACTN</name>
<dbReference type="Pfam" id="PF03861">
    <property type="entry name" value="ANTAR"/>
    <property type="match status" value="1"/>
</dbReference>
<evidence type="ECO:0000313" key="6">
    <source>
        <dbReference type="EMBL" id="MEX5717793.1"/>
    </source>
</evidence>
<dbReference type="Gene3D" id="3.30.450.40">
    <property type="match status" value="1"/>
</dbReference>
<sequence>MSPEQQPHPSTVGEVLEYLGRPSLRQQPMEGLLQRVTDLVKAVMPGRSEASVTLLVRARPSTVVATGRLAVDLDEGQYERGHGPCLHAAATRETTEIPDTRSETRWPDHARRAAEHGNLSSLSVPLVIDGPQVSGAMNIYARQPNAFDEASRSAATRIGPYAAVAAGNLHLYRCAVKRAVDLEAALASRAVIEQAKGILIERHDVDAYGAFRILARASVHTHTTVRRLAEHLVRTGELGRR</sequence>
<keyword evidence="7" id="KW-1185">Reference proteome</keyword>
<dbReference type="InterPro" id="IPR005561">
    <property type="entry name" value="ANTAR"/>
</dbReference>
<evidence type="ECO:0000313" key="7">
    <source>
        <dbReference type="Proteomes" id="UP001560045"/>
    </source>
</evidence>
<dbReference type="InterPro" id="IPR036388">
    <property type="entry name" value="WH-like_DNA-bd_sf"/>
</dbReference>
<dbReference type="SUPFAM" id="SSF55781">
    <property type="entry name" value="GAF domain-like"/>
    <property type="match status" value="1"/>
</dbReference>
<evidence type="ECO:0000256" key="3">
    <source>
        <dbReference type="ARBA" id="ARBA00023015"/>
    </source>
</evidence>
<dbReference type="Pfam" id="PF13185">
    <property type="entry name" value="GAF_2"/>
    <property type="match status" value="1"/>
</dbReference>
<keyword evidence="4" id="KW-0804">Transcription</keyword>
<evidence type="ECO:0000259" key="5">
    <source>
        <dbReference type="PROSITE" id="PS50921"/>
    </source>
</evidence>
<dbReference type="EMBL" id="JBFNXQ010000010">
    <property type="protein sequence ID" value="MEX5717793.1"/>
    <property type="molecule type" value="Genomic_DNA"/>
</dbReference>
<dbReference type="InterPro" id="IPR003018">
    <property type="entry name" value="GAF"/>
</dbReference>
<proteinExistence type="predicted"/>
<dbReference type="Proteomes" id="UP001560045">
    <property type="component" value="Unassembled WGS sequence"/>
</dbReference>
<reference evidence="6 7" key="1">
    <citation type="submission" date="2024-06" db="EMBL/GenBank/DDBJ databases">
        <title>Draft genome sequence of Geodermatophilus badlandi, a novel member of the Geodermatophilaceae isolated from badland sedimentary rocks in the Red desert, Wyoming, USA.</title>
        <authorList>
            <person name="Ben Tekaya S."/>
            <person name="Nouioui I."/>
            <person name="Flores G.M."/>
            <person name="Shaal M.N."/>
            <person name="Bredoire F."/>
            <person name="Basile F."/>
            <person name="Van Diepen L."/>
            <person name="Ward N.L."/>
        </authorList>
    </citation>
    <scope>NUCLEOTIDE SEQUENCE [LARGE SCALE GENOMIC DNA]</scope>
    <source>
        <strain evidence="6 7">WL48A</strain>
    </source>
</reference>
<keyword evidence="3" id="KW-0805">Transcription regulation</keyword>
<organism evidence="6 7">
    <name type="scientific">Geodermatophilus maliterrae</name>
    <dbReference type="NCBI Taxonomy" id="3162531"/>
    <lineage>
        <taxon>Bacteria</taxon>
        <taxon>Bacillati</taxon>
        <taxon>Actinomycetota</taxon>
        <taxon>Actinomycetes</taxon>
        <taxon>Geodermatophilales</taxon>
        <taxon>Geodermatophilaceae</taxon>
        <taxon>Geodermatophilus</taxon>
    </lineage>
</organism>
<keyword evidence="1" id="KW-0808">Transferase</keyword>
<evidence type="ECO:0000256" key="1">
    <source>
        <dbReference type="ARBA" id="ARBA00022679"/>
    </source>
</evidence>
<comment type="caution">
    <text evidence="6">The sequence shown here is derived from an EMBL/GenBank/DDBJ whole genome shotgun (WGS) entry which is preliminary data.</text>
</comment>
<feature type="domain" description="ANTAR" evidence="5">
    <location>
        <begin position="172"/>
        <end position="233"/>
    </location>
</feature>
<gene>
    <name evidence="6" type="ORF">ABQ292_05350</name>
</gene>
<dbReference type="RefSeq" id="WP_369204001.1">
    <property type="nucleotide sequence ID" value="NZ_JBFNXQ010000010.1"/>
</dbReference>
<dbReference type="InterPro" id="IPR012074">
    <property type="entry name" value="GAF_ANTAR"/>
</dbReference>